<comment type="caution">
    <text evidence="1">The sequence shown here is derived from an EMBL/GenBank/DDBJ whole genome shotgun (WGS) entry which is preliminary data.</text>
</comment>
<gene>
    <name evidence="1" type="ORF">DFH05DRAFT_511580</name>
</gene>
<dbReference type="AlphaFoldDB" id="A0A9W8NRG9"/>
<name>A0A9W8NRG9_9AGAR</name>
<protein>
    <recommendedName>
        <fullName evidence="3">Exonuclease domain-containing protein</fullName>
    </recommendedName>
</protein>
<reference evidence="1 2" key="1">
    <citation type="journal article" date="2023" name="Proc. Natl. Acad. Sci. U.S.A.">
        <title>A global phylogenomic analysis of the shiitake genus Lentinula.</title>
        <authorList>
            <person name="Sierra-Patev S."/>
            <person name="Min B."/>
            <person name="Naranjo-Ortiz M."/>
            <person name="Looney B."/>
            <person name="Konkel Z."/>
            <person name="Slot J.C."/>
            <person name="Sakamoto Y."/>
            <person name="Steenwyk J.L."/>
            <person name="Rokas A."/>
            <person name="Carro J."/>
            <person name="Camarero S."/>
            <person name="Ferreira P."/>
            <person name="Molpeceres G."/>
            <person name="Ruiz-Duenas F.J."/>
            <person name="Serrano A."/>
            <person name="Henrissat B."/>
            <person name="Drula E."/>
            <person name="Hughes K.W."/>
            <person name="Mata J.L."/>
            <person name="Ishikawa N.K."/>
            <person name="Vargas-Isla R."/>
            <person name="Ushijima S."/>
            <person name="Smith C.A."/>
            <person name="Donoghue J."/>
            <person name="Ahrendt S."/>
            <person name="Andreopoulos W."/>
            <person name="He G."/>
            <person name="LaButti K."/>
            <person name="Lipzen A."/>
            <person name="Ng V."/>
            <person name="Riley R."/>
            <person name="Sandor L."/>
            <person name="Barry K."/>
            <person name="Martinez A.T."/>
            <person name="Xiao Y."/>
            <person name="Gibbons J.G."/>
            <person name="Terashima K."/>
            <person name="Grigoriev I.V."/>
            <person name="Hibbett D."/>
        </authorList>
    </citation>
    <scope>NUCLEOTIDE SEQUENCE [LARGE SCALE GENOMIC DNA]</scope>
    <source>
        <strain evidence="1 2">TFB7810</strain>
    </source>
</reference>
<sequence>MGERTRVYSCCSKDVSDKGCVHGPHVFYESEPEILHLRHAFSELSGSVSASSSSASTLPLELLDVVVLDCEMIYITGGMRVARVSVIDGSFCKDLRKRGRSTLIERT</sequence>
<proteinExistence type="predicted"/>
<evidence type="ECO:0000313" key="2">
    <source>
        <dbReference type="Proteomes" id="UP001142393"/>
    </source>
</evidence>
<dbReference type="Proteomes" id="UP001142393">
    <property type="component" value="Unassembled WGS sequence"/>
</dbReference>
<evidence type="ECO:0000313" key="1">
    <source>
        <dbReference type="EMBL" id="KAJ3739445.1"/>
    </source>
</evidence>
<organism evidence="1 2">
    <name type="scientific">Lentinula detonsa</name>
    <dbReference type="NCBI Taxonomy" id="2804962"/>
    <lineage>
        <taxon>Eukaryota</taxon>
        <taxon>Fungi</taxon>
        <taxon>Dikarya</taxon>
        <taxon>Basidiomycota</taxon>
        <taxon>Agaricomycotina</taxon>
        <taxon>Agaricomycetes</taxon>
        <taxon>Agaricomycetidae</taxon>
        <taxon>Agaricales</taxon>
        <taxon>Marasmiineae</taxon>
        <taxon>Omphalotaceae</taxon>
        <taxon>Lentinula</taxon>
    </lineage>
</organism>
<accession>A0A9W8NRG9</accession>
<evidence type="ECO:0008006" key="3">
    <source>
        <dbReference type="Google" id="ProtNLM"/>
    </source>
</evidence>
<dbReference type="EMBL" id="JANVFU010000018">
    <property type="protein sequence ID" value="KAJ3739445.1"/>
    <property type="molecule type" value="Genomic_DNA"/>
</dbReference>
<keyword evidence="2" id="KW-1185">Reference proteome</keyword>